<dbReference type="Proteomes" id="UP000054196">
    <property type="component" value="Unassembled WGS sequence"/>
</dbReference>
<gene>
    <name evidence="1" type="ORF">PUNSTDRAFT_138293</name>
</gene>
<dbReference type="AlphaFoldDB" id="R7S4B9"/>
<name>R7S4B9_PUNST</name>
<dbReference type="RefSeq" id="XP_007388035.1">
    <property type="nucleotide sequence ID" value="XM_007387973.1"/>
</dbReference>
<protein>
    <submittedName>
        <fullName evidence="1">Uncharacterized protein</fullName>
    </submittedName>
</protein>
<sequence>MFMTVPVEELVRSQILFRFVEEEGGLIYEIRPLPDTMRPPMSLASSGTSLNFQTTLDDDGRGRGLCVFATMNLQDNTVTPDYTSGLHPVALDVPDNHAMSASIGVDAMHGCASWGSSNHSAMDCDSDVQGLIGYHHALGFPVPMHTMPATDTLHASLNSAELATLLSDLSGDLNDYDSATLADFPRRLLK</sequence>
<reference evidence="2" key="1">
    <citation type="journal article" date="2012" name="Science">
        <title>The Paleozoic origin of enzymatic lignin decomposition reconstructed from 31 fungal genomes.</title>
        <authorList>
            <person name="Floudas D."/>
            <person name="Binder M."/>
            <person name="Riley R."/>
            <person name="Barry K."/>
            <person name="Blanchette R.A."/>
            <person name="Henrissat B."/>
            <person name="Martinez A.T."/>
            <person name="Otillar R."/>
            <person name="Spatafora J.W."/>
            <person name="Yadav J.S."/>
            <person name="Aerts A."/>
            <person name="Benoit I."/>
            <person name="Boyd A."/>
            <person name="Carlson A."/>
            <person name="Copeland A."/>
            <person name="Coutinho P.M."/>
            <person name="de Vries R.P."/>
            <person name="Ferreira P."/>
            <person name="Findley K."/>
            <person name="Foster B."/>
            <person name="Gaskell J."/>
            <person name="Glotzer D."/>
            <person name="Gorecki P."/>
            <person name="Heitman J."/>
            <person name="Hesse C."/>
            <person name="Hori C."/>
            <person name="Igarashi K."/>
            <person name="Jurgens J.A."/>
            <person name="Kallen N."/>
            <person name="Kersten P."/>
            <person name="Kohler A."/>
            <person name="Kuees U."/>
            <person name="Kumar T.K.A."/>
            <person name="Kuo A."/>
            <person name="LaButti K."/>
            <person name="Larrondo L.F."/>
            <person name="Lindquist E."/>
            <person name="Ling A."/>
            <person name="Lombard V."/>
            <person name="Lucas S."/>
            <person name="Lundell T."/>
            <person name="Martin R."/>
            <person name="McLaughlin D.J."/>
            <person name="Morgenstern I."/>
            <person name="Morin E."/>
            <person name="Murat C."/>
            <person name="Nagy L.G."/>
            <person name="Nolan M."/>
            <person name="Ohm R.A."/>
            <person name="Patyshakuliyeva A."/>
            <person name="Rokas A."/>
            <person name="Ruiz-Duenas F.J."/>
            <person name="Sabat G."/>
            <person name="Salamov A."/>
            <person name="Samejima M."/>
            <person name="Schmutz J."/>
            <person name="Slot J.C."/>
            <person name="St John F."/>
            <person name="Stenlid J."/>
            <person name="Sun H."/>
            <person name="Sun S."/>
            <person name="Syed K."/>
            <person name="Tsang A."/>
            <person name="Wiebenga A."/>
            <person name="Young D."/>
            <person name="Pisabarro A."/>
            <person name="Eastwood D.C."/>
            <person name="Martin F."/>
            <person name="Cullen D."/>
            <person name="Grigoriev I.V."/>
            <person name="Hibbett D.S."/>
        </authorList>
    </citation>
    <scope>NUCLEOTIDE SEQUENCE [LARGE SCALE GENOMIC DNA]</scope>
    <source>
        <strain evidence="2">HHB-11173 SS5</strain>
    </source>
</reference>
<proteinExistence type="predicted"/>
<evidence type="ECO:0000313" key="2">
    <source>
        <dbReference type="Proteomes" id="UP000054196"/>
    </source>
</evidence>
<dbReference type="GeneID" id="18880040"/>
<dbReference type="HOGENOM" id="CLU_1428659_0_0_1"/>
<evidence type="ECO:0000313" key="1">
    <source>
        <dbReference type="EMBL" id="EIN04642.1"/>
    </source>
</evidence>
<organism evidence="1 2">
    <name type="scientific">Punctularia strigosozonata (strain HHB-11173)</name>
    <name type="common">White-rot fungus</name>
    <dbReference type="NCBI Taxonomy" id="741275"/>
    <lineage>
        <taxon>Eukaryota</taxon>
        <taxon>Fungi</taxon>
        <taxon>Dikarya</taxon>
        <taxon>Basidiomycota</taxon>
        <taxon>Agaricomycotina</taxon>
        <taxon>Agaricomycetes</taxon>
        <taxon>Corticiales</taxon>
        <taxon>Punctulariaceae</taxon>
        <taxon>Punctularia</taxon>
    </lineage>
</organism>
<dbReference type="KEGG" id="psq:PUNSTDRAFT_138293"/>
<keyword evidence="2" id="KW-1185">Reference proteome</keyword>
<dbReference type="EMBL" id="JH687553">
    <property type="protein sequence ID" value="EIN04642.1"/>
    <property type="molecule type" value="Genomic_DNA"/>
</dbReference>
<accession>R7S4B9</accession>